<dbReference type="PANTHER" id="PTHR13754:SF13">
    <property type="entry name" value="METALLO-BETA-LACTAMASE SUPERFAMILY PROTEIN (AFU_ORTHOLOGUE AFUA_3G07630)"/>
    <property type="match status" value="1"/>
</dbReference>
<dbReference type="InterPro" id="IPR041712">
    <property type="entry name" value="DHPS-like_MBL-fold"/>
</dbReference>
<evidence type="ECO:0000259" key="1">
    <source>
        <dbReference type="Pfam" id="PF00753"/>
    </source>
</evidence>
<dbReference type="PANTHER" id="PTHR13754">
    <property type="entry name" value="METALLO-BETA-LACTAMASE SUPERFAMILY PROTEIN"/>
    <property type="match status" value="1"/>
</dbReference>
<proteinExistence type="predicted"/>
<dbReference type="Pfam" id="PF00753">
    <property type="entry name" value="Lactamase_B"/>
    <property type="match status" value="1"/>
</dbReference>
<reference evidence="2 3" key="1">
    <citation type="submission" date="2016-06" db="EMBL/GenBank/DDBJ databases">
        <title>Genome sequence of Clostridium acetireducens DSM 10703.</title>
        <authorList>
            <person name="Poehlein A."/>
            <person name="Fluechter S."/>
            <person name="Duerre P."/>
            <person name="Daniel R."/>
        </authorList>
    </citation>
    <scope>NUCLEOTIDE SEQUENCE [LARGE SCALE GENOMIC DNA]</scope>
    <source>
        <strain evidence="2 3">DSM 10703</strain>
    </source>
</reference>
<dbReference type="Proteomes" id="UP000175744">
    <property type="component" value="Unassembled WGS sequence"/>
</dbReference>
<protein>
    <submittedName>
        <fullName evidence="2">Putative hydrolase</fullName>
    </submittedName>
</protein>
<comment type="caution">
    <text evidence="2">The sequence shown here is derived from an EMBL/GenBank/DDBJ whole genome shotgun (WGS) entry which is preliminary data.</text>
</comment>
<dbReference type="Gene3D" id="3.60.15.10">
    <property type="entry name" value="Ribonuclease Z/Hydroxyacylglutathione hydrolase-like"/>
    <property type="match status" value="1"/>
</dbReference>
<evidence type="ECO:0000313" key="2">
    <source>
        <dbReference type="EMBL" id="OFI07638.1"/>
    </source>
</evidence>
<dbReference type="AlphaFoldDB" id="A0A1E8F1X7"/>
<dbReference type="InterPro" id="IPR052926">
    <property type="entry name" value="Metallo-beta-lactamase_dom"/>
</dbReference>
<name>A0A1E8F1X7_9CLOT</name>
<accession>A0A1E8F1X7</accession>
<dbReference type="InterPro" id="IPR036866">
    <property type="entry name" value="RibonucZ/Hydroxyglut_hydro"/>
</dbReference>
<feature type="domain" description="Metallo-beta-lactamase" evidence="1">
    <location>
        <begin position="27"/>
        <end position="91"/>
    </location>
</feature>
<dbReference type="STRING" id="1121290.CLAOCE_02420"/>
<dbReference type="GO" id="GO:0016740">
    <property type="term" value="F:transferase activity"/>
    <property type="evidence" value="ECO:0007669"/>
    <property type="project" value="TreeGrafter"/>
</dbReference>
<dbReference type="SUPFAM" id="SSF56281">
    <property type="entry name" value="Metallo-hydrolase/oxidoreductase"/>
    <property type="match status" value="1"/>
</dbReference>
<dbReference type="EMBL" id="LZFO01000002">
    <property type="protein sequence ID" value="OFI07638.1"/>
    <property type="molecule type" value="Genomic_DNA"/>
</dbReference>
<gene>
    <name evidence="2" type="ORF">CLOACE_02420</name>
</gene>
<organism evidence="2 3">
    <name type="scientific">Clostridium acetireducens DSM 10703</name>
    <dbReference type="NCBI Taxonomy" id="1121290"/>
    <lineage>
        <taxon>Bacteria</taxon>
        <taxon>Bacillati</taxon>
        <taxon>Bacillota</taxon>
        <taxon>Clostridia</taxon>
        <taxon>Eubacteriales</taxon>
        <taxon>Clostridiaceae</taxon>
        <taxon>Clostridium</taxon>
    </lineage>
</organism>
<evidence type="ECO:0000313" key="3">
    <source>
        <dbReference type="Proteomes" id="UP000175744"/>
    </source>
</evidence>
<dbReference type="CDD" id="cd07713">
    <property type="entry name" value="DHPS-like_MBL-fold"/>
    <property type="match status" value="1"/>
</dbReference>
<dbReference type="GO" id="GO:0016787">
    <property type="term" value="F:hydrolase activity"/>
    <property type="evidence" value="ECO:0007669"/>
    <property type="project" value="UniProtKB-KW"/>
</dbReference>
<keyword evidence="2" id="KW-0378">Hydrolase</keyword>
<sequence>MIKVNLKITTLIENNPSINSKLHNEHGLSLYIEIDKTKILFDTGQSGDFIENAQLLKVDLSKLNYVLLSHGHYDHSGGFRKFVDKFKKPYKLILGKGFFNSKYKTTKEGNYKYIGNAFDEEFVNQNNIPIKYIEEDVAYITKDIMIFSNFEKYNDFESISKIFKIKQNDNYIPDNFHDEIVLGVKSDKGLIIILGCSHIGIVNILETIMERTNMPIYAVVGGTHLVGCDELRLNNTIKFLKEKHIKVLGLSHCTGENAMEEIKEQFGKKFVYNNTGNIIKI</sequence>
<keyword evidence="3" id="KW-1185">Reference proteome</keyword>
<dbReference type="InterPro" id="IPR001279">
    <property type="entry name" value="Metallo-B-lactamas"/>
</dbReference>